<evidence type="ECO:0000256" key="1">
    <source>
        <dbReference type="SAM" id="SignalP"/>
    </source>
</evidence>
<accession>A0A829HIJ1</accession>
<gene>
    <name evidence="2" type="ORF">F957_01830</name>
</gene>
<dbReference type="RefSeq" id="WP_016660312.1">
    <property type="nucleotide sequence ID" value="NZ_ASQH01000001.1"/>
</dbReference>
<keyword evidence="1" id="KW-0732">Signal</keyword>
<evidence type="ECO:0000313" key="2">
    <source>
        <dbReference type="EMBL" id="EPF83484.1"/>
    </source>
</evidence>
<proteinExistence type="predicted"/>
<protein>
    <submittedName>
        <fullName evidence="2">Uncharacterized protein</fullName>
    </submittedName>
</protein>
<dbReference type="EMBL" id="ATGG01000013">
    <property type="protein sequence ID" value="EPF83484.1"/>
    <property type="molecule type" value="Genomic_DNA"/>
</dbReference>
<comment type="caution">
    <text evidence="2">The sequence shown here is derived from an EMBL/GenBank/DDBJ whole genome shotgun (WGS) entry which is preliminary data.</text>
</comment>
<dbReference type="AlphaFoldDB" id="A0A829HIJ1"/>
<organism evidence="2 3">
    <name type="scientific">Acinetobacter gyllenbergii CIP 110306 = MTCC 11365</name>
    <dbReference type="NCBI Taxonomy" id="1217657"/>
    <lineage>
        <taxon>Bacteria</taxon>
        <taxon>Pseudomonadati</taxon>
        <taxon>Pseudomonadota</taxon>
        <taxon>Gammaproteobacteria</taxon>
        <taxon>Moraxellales</taxon>
        <taxon>Moraxellaceae</taxon>
        <taxon>Acinetobacter</taxon>
    </lineage>
</organism>
<name>A0A829HIJ1_9GAMM</name>
<evidence type="ECO:0000313" key="3">
    <source>
        <dbReference type="Proteomes" id="UP000014523"/>
    </source>
</evidence>
<feature type="chain" id="PRO_5032383189" evidence="1">
    <location>
        <begin position="23"/>
        <end position="167"/>
    </location>
</feature>
<dbReference type="Proteomes" id="UP000014523">
    <property type="component" value="Unassembled WGS sequence"/>
</dbReference>
<feature type="signal peptide" evidence="1">
    <location>
        <begin position="1"/>
        <end position="22"/>
    </location>
</feature>
<keyword evidence="3" id="KW-1185">Reference proteome</keyword>
<reference evidence="2 3" key="1">
    <citation type="submission" date="2013-06" db="EMBL/GenBank/DDBJ databases">
        <title>The Genome Sequence of Acinetobacter gyllenbergii CIP 110306.</title>
        <authorList>
            <consortium name="The Broad Institute Genome Sequencing Platform"/>
            <consortium name="The Broad Institute Genome Sequencing Center for Infectious Disease"/>
            <person name="Cerqueira G."/>
            <person name="Feldgarden M."/>
            <person name="Courvalin P."/>
            <person name="Perichon B."/>
            <person name="Grillot-Courvalin C."/>
            <person name="Clermont D."/>
            <person name="Rocha E."/>
            <person name="Yoon E.-J."/>
            <person name="Nemec A."/>
            <person name="Young S.K."/>
            <person name="Zeng Q."/>
            <person name="Gargeya S."/>
            <person name="Fitzgerald M."/>
            <person name="Abouelleil A."/>
            <person name="Alvarado L."/>
            <person name="Berlin A.M."/>
            <person name="Chapman S.B."/>
            <person name="Dewar J."/>
            <person name="Goldberg J."/>
            <person name="Griggs A."/>
            <person name="Gujja S."/>
            <person name="Hansen M."/>
            <person name="Howarth C."/>
            <person name="Imamovic A."/>
            <person name="Larimer J."/>
            <person name="McCowan C."/>
            <person name="Murphy C."/>
            <person name="Pearson M."/>
            <person name="Priest M."/>
            <person name="Roberts A."/>
            <person name="Saif S."/>
            <person name="Shea T."/>
            <person name="Sykes S."/>
            <person name="Wortman J."/>
            <person name="Nusbaum C."/>
            <person name="Birren B."/>
        </authorList>
    </citation>
    <scope>NUCLEOTIDE SEQUENCE [LARGE SCALE GENOMIC DNA]</scope>
    <source>
        <strain evidence="2 3">CIP 110306</strain>
    </source>
</reference>
<dbReference type="GeneID" id="99058806"/>
<sequence>MKRMNLVILCSAYLFSPSMLYAKTLNTQPKFTDYPVQIYKGPTAQLDKSDADARLFRTRLSEGLKEKPDYAGEYVAVGWGCGAMCFSLTLISKRTGKILNVFGGETGEKLIDIRPNSLLLVSHGSVQINEKDIYAKKFYLLKNNQLKLVYYTPLPTGSEDDDNTLNP</sequence>